<dbReference type="PANTHER" id="PTHR13832">
    <property type="entry name" value="PROTEIN PHOSPHATASE 2C"/>
    <property type="match status" value="1"/>
</dbReference>
<dbReference type="InterPro" id="IPR015655">
    <property type="entry name" value="PP2C"/>
</dbReference>
<name>A0A4U8Z208_METTU</name>
<reference evidence="2 3" key="1">
    <citation type="submission" date="2019-03" db="EMBL/GenBank/DDBJ databases">
        <authorList>
            <person name="Kox A.R. M."/>
        </authorList>
    </citation>
    <scope>NUCLEOTIDE SEQUENCE [LARGE SCALE GENOMIC DNA]</scope>
    <source>
        <strain evidence="2">MTUNDRAET4 annotated genome</strain>
    </source>
</reference>
<dbReference type="RefSeq" id="WP_134489737.1">
    <property type="nucleotide sequence ID" value="NZ_CP139089.1"/>
</dbReference>
<dbReference type="InterPro" id="IPR001932">
    <property type="entry name" value="PPM-type_phosphatase-like_dom"/>
</dbReference>
<organism evidence="2 3">
    <name type="scientific">Methylocella tundrae</name>
    <dbReference type="NCBI Taxonomy" id="227605"/>
    <lineage>
        <taxon>Bacteria</taxon>
        <taxon>Pseudomonadati</taxon>
        <taxon>Pseudomonadota</taxon>
        <taxon>Alphaproteobacteria</taxon>
        <taxon>Hyphomicrobiales</taxon>
        <taxon>Beijerinckiaceae</taxon>
        <taxon>Methylocella</taxon>
    </lineage>
</organism>
<dbReference type="CDD" id="cd00143">
    <property type="entry name" value="PP2Cc"/>
    <property type="match status" value="1"/>
</dbReference>
<accession>A0A4U8Z208</accession>
<sequence length="262" mass="28317">MKDMSRKFESGAATDVGKVRLENEDAHLVLPESGIFAVADGMGGHEAGKLASTVVIDALRKIAEPSSVAELLTRCRERLALANDQLLEIADERGGIVIGATVAAVLAWEGYYACVWSGDSRIYLVRQGAIQQISRDHTEVAELVAEGVLTAEEAQTWPRRNVITRAVGVYHELELDVAQGVLEKDDVFVICSDGLTTHVSDAEILESACLIAPQGACDRLVALTMERGAIDNVTVVITHYAPRGSTVVFAQDHAPQARWMPR</sequence>
<dbReference type="SMART" id="SM00331">
    <property type="entry name" value="PP2C_SIG"/>
    <property type="match status" value="1"/>
</dbReference>
<dbReference type="PROSITE" id="PS51746">
    <property type="entry name" value="PPM_2"/>
    <property type="match status" value="1"/>
</dbReference>
<dbReference type="Pfam" id="PF13672">
    <property type="entry name" value="PP2C_2"/>
    <property type="match status" value="1"/>
</dbReference>
<dbReference type="InterPro" id="IPR036457">
    <property type="entry name" value="PPM-type-like_dom_sf"/>
</dbReference>
<dbReference type="GO" id="GO:0004722">
    <property type="term" value="F:protein serine/threonine phosphatase activity"/>
    <property type="evidence" value="ECO:0007669"/>
    <property type="project" value="InterPro"/>
</dbReference>
<dbReference type="EMBL" id="LR536450">
    <property type="protein sequence ID" value="VFU09392.1"/>
    <property type="molecule type" value="Genomic_DNA"/>
</dbReference>
<dbReference type="KEGG" id="mtun:MTUNDRAET4_2505"/>
<dbReference type="AlphaFoldDB" id="A0A4U8Z208"/>
<protein>
    <submittedName>
        <fullName evidence="2">Protein serine/threonine phosphatase</fullName>
    </submittedName>
</protein>
<dbReference type="OrthoDB" id="9801841at2"/>
<dbReference type="Proteomes" id="UP000294360">
    <property type="component" value="Chromosome"/>
</dbReference>
<evidence type="ECO:0000313" key="2">
    <source>
        <dbReference type="EMBL" id="VFU09392.1"/>
    </source>
</evidence>
<proteinExistence type="predicted"/>
<feature type="domain" description="PPM-type phosphatase" evidence="1">
    <location>
        <begin position="9"/>
        <end position="240"/>
    </location>
</feature>
<dbReference type="SMART" id="SM00332">
    <property type="entry name" value="PP2Cc"/>
    <property type="match status" value="1"/>
</dbReference>
<gene>
    <name evidence="2" type="ORF">MTUNDRAET4_2505</name>
</gene>
<dbReference type="Gene3D" id="3.60.40.10">
    <property type="entry name" value="PPM-type phosphatase domain"/>
    <property type="match status" value="1"/>
</dbReference>
<dbReference type="PANTHER" id="PTHR13832:SF827">
    <property type="entry name" value="PROTEIN PHOSPHATASE 1L"/>
    <property type="match status" value="1"/>
</dbReference>
<dbReference type="SUPFAM" id="SSF81606">
    <property type="entry name" value="PP2C-like"/>
    <property type="match status" value="1"/>
</dbReference>
<evidence type="ECO:0000259" key="1">
    <source>
        <dbReference type="PROSITE" id="PS51746"/>
    </source>
</evidence>
<evidence type="ECO:0000313" key="3">
    <source>
        <dbReference type="Proteomes" id="UP000294360"/>
    </source>
</evidence>